<feature type="transmembrane region" description="Helical" evidence="2">
    <location>
        <begin position="197"/>
        <end position="220"/>
    </location>
</feature>
<name>A0A078A2J4_STYLE</name>
<evidence type="ECO:0000256" key="2">
    <source>
        <dbReference type="SAM" id="Phobius"/>
    </source>
</evidence>
<organism evidence="3 4">
    <name type="scientific">Stylonychia lemnae</name>
    <name type="common">Ciliate</name>
    <dbReference type="NCBI Taxonomy" id="5949"/>
    <lineage>
        <taxon>Eukaryota</taxon>
        <taxon>Sar</taxon>
        <taxon>Alveolata</taxon>
        <taxon>Ciliophora</taxon>
        <taxon>Intramacronucleata</taxon>
        <taxon>Spirotrichea</taxon>
        <taxon>Stichotrichia</taxon>
        <taxon>Sporadotrichida</taxon>
        <taxon>Oxytrichidae</taxon>
        <taxon>Stylonychinae</taxon>
        <taxon>Stylonychia</taxon>
    </lineage>
</organism>
<keyword evidence="2" id="KW-1133">Transmembrane helix</keyword>
<evidence type="ECO:0000313" key="3">
    <source>
        <dbReference type="EMBL" id="CDW76431.1"/>
    </source>
</evidence>
<proteinExistence type="predicted"/>
<dbReference type="AlphaFoldDB" id="A0A078A2J4"/>
<evidence type="ECO:0008006" key="5">
    <source>
        <dbReference type="Google" id="ProtNLM"/>
    </source>
</evidence>
<evidence type="ECO:0000313" key="4">
    <source>
        <dbReference type="Proteomes" id="UP000039865"/>
    </source>
</evidence>
<protein>
    <recommendedName>
        <fullName evidence="5">Transmembrane protein</fullName>
    </recommendedName>
</protein>
<feature type="region of interest" description="Disordered" evidence="1">
    <location>
        <begin position="335"/>
        <end position="370"/>
    </location>
</feature>
<sequence length="407" mass="47221">MAAIDLLFEEAPFMESLRQWIVLFLTFIMILLFGLAIARLYKTQRKLTFDCLVLGIEALKVFLFFLYDFANDHLIMLLIVFVFQSAIRAIVCANFFQKSLVIIKRADWKRPFTFIYSAVIAFSLIGILILSMQSDTTINCTTDIFTALDLAQSFLIIVSAIFIVRYMRKNMLEQAISFATLTHEMKRIQCLQNQTKLLAACYMSFGIVDFVMMNLGNYLFEKDHDFYCYDETQIEATSNEGAIFFFVYTMLIQSFSLMIWLVFYKIPDHYGLISKVKETIMIQANRAGSYENEALVDNIIQIARDDDMIAQSPLLSDEGRQKRLRSKFKINESTRQSLISNESDHSDQSYNNSNSNYQKMPDDIPQYDDQQQPLYSRLSIGSKRASVNSDVYNRRKRNKGNFQSFKS</sequence>
<feature type="transmembrane region" description="Helical" evidence="2">
    <location>
        <begin position="242"/>
        <end position="264"/>
    </location>
</feature>
<feature type="transmembrane region" description="Helical" evidence="2">
    <location>
        <begin position="144"/>
        <end position="164"/>
    </location>
</feature>
<gene>
    <name evidence="3" type="primary">Contig10272.g10958</name>
    <name evidence="3" type="ORF">STYLEM_5431</name>
</gene>
<reference evidence="3 4" key="1">
    <citation type="submission" date="2014-06" db="EMBL/GenBank/DDBJ databases">
        <authorList>
            <person name="Swart Estienne"/>
        </authorList>
    </citation>
    <scope>NUCLEOTIDE SEQUENCE [LARGE SCALE GENOMIC DNA]</scope>
    <source>
        <strain evidence="3 4">130c</strain>
    </source>
</reference>
<keyword evidence="4" id="KW-1185">Reference proteome</keyword>
<feature type="transmembrane region" description="Helical" evidence="2">
    <location>
        <begin position="112"/>
        <end position="132"/>
    </location>
</feature>
<dbReference type="Proteomes" id="UP000039865">
    <property type="component" value="Unassembled WGS sequence"/>
</dbReference>
<feature type="transmembrane region" description="Helical" evidence="2">
    <location>
        <begin position="20"/>
        <end position="40"/>
    </location>
</feature>
<dbReference type="InParanoid" id="A0A078A2J4"/>
<keyword evidence="2" id="KW-0812">Transmembrane</keyword>
<evidence type="ECO:0000256" key="1">
    <source>
        <dbReference type="SAM" id="MobiDB-lite"/>
    </source>
</evidence>
<feature type="compositionally biased region" description="Low complexity" evidence="1">
    <location>
        <begin position="348"/>
        <end position="370"/>
    </location>
</feature>
<feature type="transmembrane region" description="Helical" evidence="2">
    <location>
        <begin position="73"/>
        <end position="91"/>
    </location>
</feature>
<accession>A0A078A2J4</accession>
<feature type="transmembrane region" description="Helical" evidence="2">
    <location>
        <begin position="47"/>
        <end position="67"/>
    </location>
</feature>
<dbReference type="EMBL" id="CCKQ01005266">
    <property type="protein sequence ID" value="CDW76431.1"/>
    <property type="molecule type" value="Genomic_DNA"/>
</dbReference>
<keyword evidence="2" id="KW-0472">Membrane</keyword>